<name>A0AA36IDU4_9DINO</name>
<dbReference type="InterPro" id="IPR050111">
    <property type="entry name" value="C-type_lectin/snaclec_domain"/>
</dbReference>
<dbReference type="InterPro" id="IPR016187">
    <property type="entry name" value="CTDL_fold"/>
</dbReference>
<feature type="domain" description="C-type lectin" evidence="2">
    <location>
        <begin position="52"/>
        <end position="140"/>
    </location>
</feature>
<evidence type="ECO:0000313" key="3">
    <source>
        <dbReference type="EMBL" id="CAJ1385462.1"/>
    </source>
</evidence>
<dbReference type="EMBL" id="CAUJNA010001236">
    <property type="protein sequence ID" value="CAJ1385462.1"/>
    <property type="molecule type" value="Genomic_DNA"/>
</dbReference>
<dbReference type="PROSITE" id="PS50041">
    <property type="entry name" value="C_TYPE_LECTIN_2"/>
    <property type="match status" value="1"/>
</dbReference>
<evidence type="ECO:0000313" key="4">
    <source>
        <dbReference type="Proteomes" id="UP001178507"/>
    </source>
</evidence>
<keyword evidence="1" id="KW-1133">Transmembrane helix</keyword>
<dbReference type="PANTHER" id="PTHR22803">
    <property type="entry name" value="MANNOSE, PHOSPHOLIPASE, LECTIN RECEPTOR RELATED"/>
    <property type="match status" value="1"/>
</dbReference>
<dbReference type="Pfam" id="PF00059">
    <property type="entry name" value="Lectin_C"/>
    <property type="match status" value="1"/>
</dbReference>
<organism evidence="3 4">
    <name type="scientific">Effrenium voratum</name>
    <dbReference type="NCBI Taxonomy" id="2562239"/>
    <lineage>
        <taxon>Eukaryota</taxon>
        <taxon>Sar</taxon>
        <taxon>Alveolata</taxon>
        <taxon>Dinophyceae</taxon>
        <taxon>Suessiales</taxon>
        <taxon>Symbiodiniaceae</taxon>
        <taxon>Effrenium</taxon>
    </lineage>
</organism>
<proteinExistence type="predicted"/>
<dbReference type="Proteomes" id="UP001178507">
    <property type="component" value="Unassembled WGS sequence"/>
</dbReference>
<dbReference type="InterPro" id="IPR016186">
    <property type="entry name" value="C-type_lectin-like/link_sf"/>
</dbReference>
<feature type="transmembrane region" description="Helical" evidence="1">
    <location>
        <begin position="162"/>
        <end position="185"/>
    </location>
</feature>
<keyword evidence="1" id="KW-0472">Membrane</keyword>
<dbReference type="SUPFAM" id="SSF56436">
    <property type="entry name" value="C-type lectin-like"/>
    <property type="match status" value="1"/>
</dbReference>
<dbReference type="InterPro" id="IPR001304">
    <property type="entry name" value="C-type_lectin-like"/>
</dbReference>
<comment type="caution">
    <text evidence="3">The sequence shown here is derived from an EMBL/GenBank/DDBJ whole genome shotgun (WGS) entry which is preliminary data.</text>
</comment>
<reference evidence="3" key="1">
    <citation type="submission" date="2023-08" db="EMBL/GenBank/DDBJ databases">
        <authorList>
            <person name="Chen Y."/>
            <person name="Shah S."/>
            <person name="Dougan E. K."/>
            <person name="Thang M."/>
            <person name="Chan C."/>
        </authorList>
    </citation>
    <scope>NUCLEOTIDE SEQUENCE</scope>
</reference>
<accession>A0AA36IDU4</accession>
<keyword evidence="4" id="KW-1185">Reference proteome</keyword>
<protein>
    <recommendedName>
        <fullName evidence="2">C-type lectin domain-containing protein</fullName>
    </recommendedName>
</protein>
<dbReference type="AlphaFoldDB" id="A0AA36IDU4"/>
<sequence length="217" mass="24553">MNFNFKEFHHEEAKAGSWAAGFWYDVPGKLALPKAICEAERPDGCEVGWRSRGSSCYRMLAWHWDFESARLQCEELQSHLVTIADEGEQLFVQGLCGAQMCWLGLLEHQQTESWFWLDGTSLDFQNWQDEEPNNVGGDENRGVMNMNLLFEEKAVQVQGRELQLAVALACVFGLILVIACGSQLLRGPPKADELLPLDERELREARSPPLRMPVAAE</sequence>
<dbReference type="SMART" id="SM00034">
    <property type="entry name" value="CLECT"/>
    <property type="match status" value="1"/>
</dbReference>
<gene>
    <name evidence="3" type="ORF">EVOR1521_LOCUS12066</name>
</gene>
<evidence type="ECO:0000259" key="2">
    <source>
        <dbReference type="PROSITE" id="PS50041"/>
    </source>
</evidence>
<evidence type="ECO:0000256" key="1">
    <source>
        <dbReference type="SAM" id="Phobius"/>
    </source>
</evidence>
<dbReference type="Gene3D" id="3.10.100.10">
    <property type="entry name" value="Mannose-Binding Protein A, subunit A"/>
    <property type="match status" value="1"/>
</dbReference>
<keyword evidence="1" id="KW-0812">Transmembrane</keyword>